<sequence length="228" mass="25134">MSRNRYENMDASTRAVLRFGAMRDNPELISPLELPSVASYSSEGNPSSGFESQEKERIRQDAFEEGRLKGYNEAREQAQSEFGAKVRAFDSAISSLSQAIESISSKSEILEMTESTDLATFVVDLVEAVLSAPIFDQRQRLIEVLKSTISMSIDAKAVTIRLNPKDFQVVSVAFEERKIPPPSGLLLVEDPDIEAGAAILEADSMKLDLQISSALARMREVLNELGND</sequence>
<comment type="caution">
    <text evidence="9">The sequence shown here is derived from an EMBL/GenBank/DDBJ whole genome shotgun (WGS) entry which is preliminary data.</text>
</comment>
<comment type="similarity">
    <text evidence="2">Belongs to the FliH family.</text>
</comment>
<evidence type="ECO:0000256" key="2">
    <source>
        <dbReference type="ARBA" id="ARBA00006602"/>
    </source>
</evidence>
<proteinExistence type="inferred from homology"/>
<dbReference type="STRING" id="1280514.AXFE_26260"/>
<dbReference type="GO" id="GO:0015031">
    <property type="term" value="P:protein transport"/>
    <property type="evidence" value="ECO:0007669"/>
    <property type="project" value="UniProtKB-KW"/>
</dbReference>
<keyword evidence="6" id="KW-1006">Bacterial flagellum protein export</keyword>
<dbReference type="PANTHER" id="PTHR34982:SF1">
    <property type="entry name" value="FLAGELLAR ASSEMBLY PROTEIN FLIH"/>
    <property type="match status" value="1"/>
</dbReference>
<evidence type="ECO:0000313" key="10">
    <source>
        <dbReference type="Proteomes" id="UP000032360"/>
    </source>
</evidence>
<evidence type="ECO:0000256" key="5">
    <source>
        <dbReference type="ARBA" id="ARBA00022927"/>
    </source>
</evidence>
<evidence type="ECO:0000313" key="9">
    <source>
        <dbReference type="EMBL" id="KJF16563.1"/>
    </source>
</evidence>
<keyword evidence="3" id="KW-0813">Transport</keyword>
<feature type="region of interest" description="Disordered" evidence="7">
    <location>
        <begin position="35"/>
        <end position="57"/>
    </location>
</feature>
<feature type="compositionally biased region" description="Polar residues" evidence="7">
    <location>
        <begin position="38"/>
        <end position="51"/>
    </location>
</feature>
<organism evidence="9 10">
    <name type="scientific">Acidithrix ferrooxidans</name>
    <dbReference type="NCBI Taxonomy" id="1280514"/>
    <lineage>
        <taxon>Bacteria</taxon>
        <taxon>Bacillati</taxon>
        <taxon>Actinomycetota</taxon>
        <taxon>Acidimicrobiia</taxon>
        <taxon>Acidimicrobiales</taxon>
        <taxon>Acidimicrobiaceae</taxon>
        <taxon>Acidithrix</taxon>
    </lineage>
</organism>
<dbReference type="AlphaFoldDB" id="A0A0D8HF62"/>
<evidence type="ECO:0000256" key="1">
    <source>
        <dbReference type="ARBA" id="ARBA00003041"/>
    </source>
</evidence>
<evidence type="ECO:0000256" key="7">
    <source>
        <dbReference type="SAM" id="MobiDB-lite"/>
    </source>
</evidence>
<keyword evidence="4" id="KW-1005">Bacterial flagellum biogenesis</keyword>
<dbReference type="InterPro" id="IPR051472">
    <property type="entry name" value="T3SS_Stator/FliH"/>
</dbReference>
<dbReference type="OrthoDB" id="8480773at2"/>
<protein>
    <submittedName>
        <fullName evidence="9">Flagellar assembly protein H</fullName>
    </submittedName>
</protein>
<dbReference type="Proteomes" id="UP000032360">
    <property type="component" value="Unassembled WGS sequence"/>
</dbReference>
<dbReference type="GO" id="GO:0005829">
    <property type="term" value="C:cytosol"/>
    <property type="evidence" value="ECO:0007669"/>
    <property type="project" value="TreeGrafter"/>
</dbReference>
<evidence type="ECO:0000256" key="3">
    <source>
        <dbReference type="ARBA" id="ARBA00022448"/>
    </source>
</evidence>
<dbReference type="GO" id="GO:0044781">
    <property type="term" value="P:bacterial-type flagellum organization"/>
    <property type="evidence" value="ECO:0007669"/>
    <property type="project" value="UniProtKB-KW"/>
</dbReference>
<dbReference type="PANTHER" id="PTHR34982">
    <property type="entry name" value="YOP PROTEINS TRANSLOCATION PROTEIN L"/>
    <property type="match status" value="1"/>
</dbReference>
<keyword evidence="9" id="KW-0282">Flagellum</keyword>
<keyword evidence="9" id="KW-0969">Cilium</keyword>
<keyword evidence="5" id="KW-0653">Protein transport</keyword>
<dbReference type="RefSeq" id="WP_052606324.1">
    <property type="nucleotide sequence ID" value="NZ_JXYS01000080.1"/>
</dbReference>
<evidence type="ECO:0000259" key="8">
    <source>
        <dbReference type="Pfam" id="PF02108"/>
    </source>
</evidence>
<name>A0A0D8HF62_9ACTN</name>
<dbReference type="EMBL" id="JXYS01000080">
    <property type="protein sequence ID" value="KJF16563.1"/>
    <property type="molecule type" value="Genomic_DNA"/>
</dbReference>
<dbReference type="Pfam" id="PF02108">
    <property type="entry name" value="FliH"/>
    <property type="match status" value="1"/>
</dbReference>
<reference evidence="9 10" key="1">
    <citation type="submission" date="2015-01" db="EMBL/GenBank/DDBJ databases">
        <title>Draft genome of the acidophilic iron oxidizer Acidithrix ferrooxidans strain Py-F3.</title>
        <authorList>
            <person name="Poehlein A."/>
            <person name="Eisen S."/>
            <person name="Schloemann M."/>
            <person name="Johnson B.D."/>
            <person name="Daniel R."/>
            <person name="Muehling M."/>
        </authorList>
    </citation>
    <scope>NUCLEOTIDE SEQUENCE [LARGE SCALE GENOMIC DNA]</scope>
    <source>
        <strain evidence="9 10">Py-F3</strain>
    </source>
</reference>
<keyword evidence="10" id="KW-1185">Reference proteome</keyword>
<keyword evidence="9" id="KW-0966">Cell projection</keyword>
<comment type="function">
    <text evidence="1">Needed for flagellar regrowth and assembly.</text>
</comment>
<gene>
    <name evidence="9" type="ORF">AXFE_26260</name>
</gene>
<evidence type="ECO:0000256" key="6">
    <source>
        <dbReference type="ARBA" id="ARBA00023225"/>
    </source>
</evidence>
<dbReference type="InterPro" id="IPR018035">
    <property type="entry name" value="Flagellar_FliH/T3SS_HrpE"/>
</dbReference>
<accession>A0A0D8HF62</accession>
<feature type="domain" description="Flagellar assembly protein FliH/Type III secretion system HrpE" evidence="8">
    <location>
        <begin position="92"/>
        <end position="215"/>
    </location>
</feature>
<evidence type="ECO:0000256" key="4">
    <source>
        <dbReference type="ARBA" id="ARBA00022795"/>
    </source>
</evidence>